<sequence>MKPQIIAFYLPQYHPTEHNNLWWGKGFTEWTNVAKAKRLFPGHYQPKIPADLGFYDLRLPETREEQACLAREAGVTGFCYYHYWFGNGHEELELPFKEVVESGKPDFPFCLCWANESWFKKFWNNDGSLVDKKILAEQKYCGEEDDVKHFYSLLPAFKDKRYLKVNGKLLFLIYKPLEFEEAERFMSLWQQLAKENNLPGFHFSGFTYFADTTGEDILGSGFDSVVSCRHNRDKIHNFSWFLRKITSMVLRCPRMMKYKTIWPRLISDLERHDERYIPVIMPNWDHTPRSGRNGDLFVGSTPEEFKKHCKDVLSSVNEKKTPLCFIKSWNEWGEGNYMEPDMKFGKGYIKALNEALSELKD</sequence>
<organism evidence="1 2">
    <name type="scientific">Palleniella muris</name>
    <dbReference type="NCBI Taxonomy" id="3038145"/>
    <lineage>
        <taxon>Bacteria</taxon>
        <taxon>Pseudomonadati</taxon>
        <taxon>Bacteroidota</taxon>
        <taxon>Bacteroidia</taxon>
        <taxon>Bacteroidales</taxon>
        <taxon>Prevotellaceae</taxon>
        <taxon>Palleniella</taxon>
    </lineage>
</organism>
<name>A0AC61QSS9_9BACT</name>
<gene>
    <name evidence="1" type="ORF">E5358_04340</name>
</gene>
<evidence type="ECO:0000313" key="2">
    <source>
        <dbReference type="Proteomes" id="UP000308886"/>
    </source>
</evidence>
<accession>A0AC61QSS9</accession>
<protein>
    <submittedName>
        <fullName evidence="1">Lipopolysaccharide biosynthesis protein</fullName>
    </submittedName>
</protein>
<dbReference type="Proteomes" id="UP000308886">
    <property type="component" value="Unassembled WGS sequence"/>
</dbReference>
<comment type="caution">
    <text evidence="1">The sequence shown here is derived from an EMBL/GenBank/DDBJ whole genome shotgun (WGS) entry which is preliminary data.</text>
</comment>
<proteinExistence type="predicted"/>
<dbReference type="EMBL" id="SRZC01000005">
    <property type="protein sequence ID" value="TGX83178.1"/>
    <property type="molecule type" value="Genomic_DNA"/>
</dbReference>
<evidence type="ECO:0000313" key="1">
    <source>
        <dbReference type="EMBL" id="TGX83178.1"/>
    </source>
</evidence>
<keyword evidence="2" id="KW-1185">Reference proteome</keyword>
<reference evidence="1" key="1">
    <citation type="submission" date="2019-04" db="EMBL/GenBank/DDBJ databases">
        <title>Microbes associate with the intestines of laboratory mice.</title>
        <authorList>
            <person name="Navarre W."/>
            <person name="Wong E."/>
            <person name="Huang K."/>
            <person name="Tropini C."/>
            <person name="Ng K."/>
            <person name="Yu B."/>
        </authorList>
    </citation>
    <scope>NUCLEOTIDE SEQUENCE</scope>
    <source>
        <strain evidence="1">NM73_A23</strain>
    </source>
</reference>